<reference evidence="2 3" key="1">
    <citation type="journal article" date="2019" name="Int. J. Syst. Evol. Microbiol.">
        <title>The Global Catalogue of Microorganisms (GCM) 10K type strain sequencing project: providing services to taxonomists for standard genome sequencing and annotation.</title>
        <authorList>
            <consortium name="The Broad Institute Genomics Platform"/>
            <consortium name="The Broad Institute Genome Sequencing Center for Infectious Disease"/>
            <person name="Wu L."/>
            <person name="Ma J."/>
        </authorList>
    </citation>
    <scope>NUCLEOTIDE SEQUENCE [LARGE SCALE GENOMIC DNA]</scope>
    <source>
        <strain evidence="2 3">GX21</strain>
    </source>
</reference>
<keyword evidence="3" id="KW-1185">Reference proteome</keyword>
<organism evidence="2 3">
    <name type="scientific">Haloplanus litoreus</name>
    <dbReference type="NCBI Taxonomy" id="767515"/>
    <lineage>
        <taxon>Archaea</taxon>
        <taxon>Methanobacteriati</taxon>
        <taxon>Methanobacteriota</taxon>
        <taxon>Stenosarchaea group</taxon>
        <taxon>Halobacteria</taxon>
        <taxon>Halobacteriales</taxon>
        <taxon>Haloferacaceae</taxon>
        <taxon>Haloplanus</taxon>
    </lineage>
</organism>
<comment type="caution">
    <text evidence="2">The sequence shown here is derived from an EMBL/GenBank/DDBJ whole genome shotgun (WGS) entry which is preliminary data.</text>
</comment>
<sequence length="65" mass="6349">MHRSRSTAGTLAAAVASIVLTIVTVATGGAPALGGERGRPTGTTRPHPVGCPVRTADTAWGGALA</sequence>
<evidence type="ECO:0000313" key="2">
    <source>
        <dbReference type="EMBL" id="MFC7256495.1"/>
    </source>
</evidence>
<evidence type="ECO:0000256" key="1">
    <source>
        <dbReference type="SAM" id="MobiDB-lite"/>
    </source>
</evidence>
<gene>
    <name evidence="2" type="ORF">ACFQKE_14510</name>
</gene>
<name>A0ABD6A0N2_9EURY</name>
<proteinExistence type="predicted"/>
<evidence type="ECO:0000313" key="3">
    <source>
        <dbReference type="Proteomes" id="UP001596434"/>
    </source>
</evidence>
<protein>
    <submittedName>
        <fullName evidence="2">Uncharacterized protein</fullName>
    </submittedName>
</protein>
<dbReference type="RefSeq" id="WP_379705359.1">
    <property type="nucleotide sequence ID" value="NZ_JBHTAT010000001.1"/>
</dbReference>
<dbReference type="GeneID" id="96954886"/>
<feature type="compositionally biased region" description="Low complexity" evidence="1">
    <location>
        <begin position="40"/>
        <end position="50"/>
    </location>
</feature>
<feature type="region of interest" description="Disordered" evidence="1">
    <location>
        <begin position="29"/>
        <end position="65"/>
    </location>
</feature>
<dbReference type="EMBL" id="JBHTAT010000001">
    <property type="protein sequence ID" value="MFC7256495.1"/>
    <property type="molecule type" value="Genomic_DNA"/>
</dbReference>
<dbReference type="Proteomes" id="UP001596434">
    <property type="component" value="Unassembled WGS sequence"/>
</dbReference>
<dbReference type="AlphaFoldDB" id="A0ABD6A0N2"/>
<accession>A0ABD6A0N2</accession>